<dbReference type="Proteomes" id="UP000236551">
    <property type="component" value="Chromosome"/>
</dbReference>
<dbReference type="AlphaFoldDB" id="A0A2H4TML9"/>
<evidence type="ECO:0000313" key="2">
    <source>
        <dbReference type="Proteomes" id="UP000236551"/>
    </source>
</evidence>
<protein>
    <submittedName>
        <fullName evidence="1">Uncharacterized protein</fullName>
    </submittedName>
</protein>
<sequence>MYKCINCMNKKEISNPHVTRKTAVITRKSAIITRRISP</sequence>
<evidence type="ECO:0000313" key="1">
    <source>
        <dbReference type="EMBL" id="ATZ30786.1"/>
    </source>
</evidence>
<gene>
    <name evidence="1" type="ORF">CV83915_00411</name>
</gene>
<dbReference type="EMBL" id="CP024978">
    <property type="protein sequence ID" value="ATZ30786.1"/>
    <property type="molecule type" value="Genomic_DNA"/>
</dbReference>
<organism evidence="1 2">
    <name type="scientific">Escherichia coli</name>
    <dbReference type="NCBI Taxonomy" id="562"/>
    <lineage>
        <taxon>Bacteria</taxon>
        <taxon>Pseudomonadati</taxon>
        <taxon>Pseudomonadota</taxon>
        <taxon>Gammaproteobacteria</taxon>
        <taxon>Enterobacterales</taxon>
        <taxon>Enterobacteriaceae</taxon>
        <taxon>Escherichia</taxon>
    </lineage>
</organism>
<accession>A0A2H4TML9</accession>
<proteinExistence type="predicted"/>
<reference evidence="1 2" key="1">
    <citation type="submission" date="2017-11" db="EMBL/GenBank/DDBJ databases">
        <title>Escherichia coli CV839-15 Genome sequencing and assembly.</title>
        <authorList>
            <person name="Li Z."/>
            <person name="Song N."/>
            <person name="Li W."/>
            <person name="Philip H.R."/>
            <person name="Bu Z."/>
            <person name="Siguo L."/>
        </authorList>
    </citation>
    <scope>NUCLEOTIDE SEQUENCE [LARGE SCALE GENOMIC DNA]</scope>
    <source>
        <strain evidence="1 2">CV839-15</strain>
    </source>
</reference>
<name>A0A2H4TML9_ECOLX</name>